<organism evidence="4 5">
    <name type="scientific">Mycolicibacterium brisbanense</name>
    <dbReference type="NCBI Taxonomy" id="146020"/>
    <lineage>
        <taxon>Bacteria</taxon>
        <taxon>Bacillati</taxon>
        <taxon>Actinomycetota</taxon>
        <taxon>Actinomycetes</taxon>
        <taxon>Mycobacteriales</taxon>
        <taxon>Mycobacteriaceae</taxon>
        <taxon>Mycolicibacterium</taxon>
    </lineage>
</organism>
<evidence type="ECO:0000259" key="2">
    <source>
        <dbReference type="Pfam" id="PF10615"/>
    </source>
</evidence>
<keyword evidence="5" id="KW-1185">Reference proteome</keyword>
<proteinExistence type="predicted"/>
<feature type="compositionally biased region" description="Basic and acidic residues" evidence="1">
    <location>
        <begin position="8"/>
        <end position="18"/>
    </location>
</feature>
<feature type="region of interest" description="Disordered" evidence="1">
    <location>
        <begin position="1"/>
        <end position="58"/>
    </location>
</feature>
<feature type="domain" description="DUF2470" evidence="2">
    <location>
        <begin position="204"/>
        <end position="278"/>
    </location>
</feature>
<dbReference type="STRING" id="146020.RMCB_5078"/>
<dbReference type="PANTHER" id="PTHR13343">
    <property type="entry name" value="CREG1 PROTEIN"/>
    <property type="match status" value="1"/>
</dbReference>
<evidence type="ECO:0000259" key="3">
    <source>
        <dbReference type="Pfam" id="PF13883"/>
    </source>
</evidence>
<dbReference type="PANTHER" id="PTHR13343:SF24">
    <property type="entry name" value="OS07G0573800 PROTEIN"/>
    <property type="match status" value="1"/>
</dbReference>
<evidence type="ECO:0000313" key="5">
    <source>
        <dbReference type="Proteomes" id="UP000069620"/>
    </source>
</evidence>
<evidence type="ECO:0000256" key="1">
    <source>
        <dbReference type="SAM" id="MobiDB-lite"/>
    </source>
</evidence>
<dbReference type="Pfam" id="PF13883">
    <property type="entry name" value="CREG_beta-barrel"/>
    <property type="match status" value="1"/>
</dbReference>
<name>A0A100W3J2_9MYCO</name>
<dbReference type="Gene3D" id="2.30.110.10">
    <property type="entry name" value="Electron Transport, Fmn-binding Protein, Chain A"/>
    <property type="match status" value="1"/>
</dbReference>
<dbReference type="SUPFAM" id="SSF50475">
    <property type="entry name" value="FMN-binding split barrel"/>
    <property type="match status" value="1"/>
</dbReference>
<dbReference type="GO" id="GO:0005737">
    <property type="term" value="C:cytoplasm"/>
    <property type="evidence" value="ECO:0007669"/>
    <property type="project" value="UniProtKB-ARBA"/>
</dbReference>
<dbReference type="InterPro" id="IPR055343">
    <property type="entry name" value="CREG_beta-barrel"/>
</dbReference>
<reference evidence="5" key="2">
    <citation type="submission" date="2016-02" db="EMBL/GenBank/DDBJ databases">
        <title>Draft genome sequence of five rapidly growing Mycobacterium species.</title>
        <authorList>
            <person name="Katahira K."/>
            <person name="Gotou Y."/>
            <person name="Iida K."/>
            <person name="Ogura Y."/>
            <person name="Hayashi T."/>
        </authorList>
    </citation>
    <scope>NUCLEOTIDE SEQUENCE [LARGE SCALE GENOMIC DNA]</scope>
    <source>
        <strain evidence="5">JCM15654</strain>
    </source>
</reference>
<feature type="domain" description="CREG-like beta-barrel" evidence="3">
    <location>
        <begin position="46"/>
        <end position="192"/>
    </location>
</feature>
<dbReference type="InterPro" id="IPR019595">
    <property type="entry name" value="DUF2470"/>
</dbReference>
<dbReference type="Proteomes" id="UP000069620">
    <property type="component" value="Unassembled WGS sequence"/>
</dbReference>
<dbReference type="InterPro" id="IPR012349">
    <property type="entry name" value="Split_barrel_FMN-bd"/>
</dbReference>
<dbReference type="InterPro" id="IPR037119">
    <property type="entry name" value="Haem_oxidase_HugZ-like_sf"/>
</dbReference>
<gene>
    <name evidence="4" type="ORF">RMCB_5078</name>
</gene>
<accession>A0A100W3J2</accession>
<reference evidence="5" key="1">
    <citation type="journal article" date="2016" name="Genome Announc.">
        <title>Draft Genome Sequences of Five Rapidly Growing Mycobacterium Species, M. thermoresistibile, M. fortuitum subsp. acetamidolyticum, M. canariasense, M. brisbanense, and M. novocastrense.</title>
        <authorList>
            <person name="Katahira K."/>
            <person name="Ogura Y."/>
            <person name="Gotoh Y."/>
            <person name="Hayashi T."/>
        </authorList>
    </citation>
    <scope>NUCLEOTIDE SEQUENCE [LARGE SCALE GENOMIC DNA]</scope>
    <source>
        <strain evidence="5">JCM15654</strain>
    </source>
</reference>
<comment type="caution">
    <text evidence="4">The sequence shown here is derived from an EMBL/GenBank/DDBJ whole genome shotgun (WGS) entry which is preliminary data.</text>
</comment>
<dbReference type="Pfam" id="PF10615">
    <property type="entry name" value="DUF2470"/>
    <property type="match status" value="1"/>
</dbReference>
<dbReference type="Gene3D" id="3.20.180.10">
    <property type="entry name" value="PNP-oxidase-like"/>
    <property type="match status" value="1"/>
</dbReference>
<sequence length="285" mass="29521">MILTRDSSGTRRSRDSGGTRRSRDHGNPGDAPTVPPPLTPPVEATRPSAAEEARTVAASTNTGTLATLTAAGDPWASFVTYGLLDGAPVLCVSNMAEHGRNLAADQRASIAIVAPGSDADPLASARVTLAGIAERPLGTEATAARDAHLAAVAAAKYYIDYSDFSLWVLRVQRVRWVGGYGRMDSATGADYAAAQPDPVSPRAAGAVEHLNADHAASLLAMARTLGGYPDATTAACTGADRYGLDLRVTTDRGVAYTRVGYAAPIGSFDELRSATVELARRAEAG</sequence>
<dbReference type="EMBL" id="BCSX01000044">
    <property type="protein sequence ID" value="GAS90982.1"/>
    <property type="molecule type" value="Genomic_DNA"/>
</dbReference>
<dbReference type="AlphaFoldDB" id="A0A100W3J2"/>
<protein>
    <submittedName>
        <fullName evidence="4">Pyridoxamine 5'-phosphate oxidase-like protein</fullName>
    </submittedName>
</protein>
<evidence type="ECO:0000313" key="4">
    <source>
        <dbReference type="EMBL" id="GAS90982.1"/>
    </source>
</evidence>